<dbReference type="Proteomes" id="UP000195557">
    <property type="component" value="Unassembled WGS sequence"/>
</dbReference>
<feature type="compositionally biased region" description="Polar residues" evidence="1">
    <location>
        <begin position="39"/>
        <end position="48"/>
    </location>
</feature>
<evidence type="ECO:0000256" key="1">
    <source>
        <dbReference type="SAM" id="MobiDB-lite"/>
    </source>
</evidence>
<feature type="compositionally biased region" description="Basic and acidic residues" evidence="1">
    <location>
        <begin position="64"/>
        <end position="74"/>
    </location>
</feature>
<feature type="compositionally biased region" description="Basic residues" evidence="1">
    <location>
        <begin position="260"/>
        <end position="272"/>
    </location>
</feature>
<dbReference type="AlphaFoldDB" id="A0A1Y5HYS2"/>
<reference evidence="2" key="1">
    <citation type="submission" date="2017-04" db="EMBL/GenBank/DDBJ databases">
        <title>Population genomics of picophytoplankton unveils novel chromosome hypervariability.</title>
        <authorList>
            <consortium name="DOE Joint Genome Institute"/>
            <person name="Blanc-Mathieu R."/>
            <person name="Krasovec M."/>
            <person name="Hebrard M."/>
            <person name="Yau S."/>
            <person name="Desgranges E."/>
            <person name="Martin J."/>
            <person name="Schackwitz W."/>
            <person name="Kuo A."/>
            <person name="Salin G."/>
            <person name="Donnadieu C."/>
            <person name="Desdevises Y."/>
            <person name="Sanchez-Ferandin S."/>
            <person name="Moreau H."/>
            <person name="Rivals E."/>
            <person name="Grigoriev I.V."/>
            <person name="Grimsley N."/>
            <person name="Eyre-Walker A."/>
            <person name="Piganeau G."/>
        </authorList>
    </citation>
    <scope>NUCLEOTIDE SEQUENCE [LARGE SCALE GENOMIC DNA]</scope>
    <source>
        <strain evidence="2">RCC 1115</strain>
    </source>
</reference>
<feature type="non-terminal residue" evidence="2">
    <location>
        <position position="1"/>
    </location>
</feature>
<gene>
    <name evidence="2" type="ORF">BE221DRAFT_62624</name>
</gene>
<protein>
    <submittedName>
        <fullName evidence="2">Uncharacterized protein</fullName>
    </submittedName>
</protein>
<proteinExistence type="predicted"/>
<evidence type="ECO:0000313" key="2">
    <source>
        <dbReference type="EMBL" id="OUS42411.1"/>
    </source>
</evidence>
<dbReference type="EMBL" id="KZ155838">
    <property type="protein sequence ID" value="OUS42411.1"/>
    <property type="molecule type" value="Genomic_DNA"/>
</dbReference>
<feature type="compositionally biased region" description="Basic residues" evidence="1">
    <location>
        <begin position="191"/>
        <end position="206"/>
    </location>
</feature>
<organism evidence="2">
    <name type="scientific">Ostreococcus tauri</name>
    <name type="common">Marine green alga</name>
    <dbReference type="NCBI Taxonomy" id="70448"/>
    <lineage>
        <taxon>Eukaryota</taxon>
        <taxon>Viridiplantae</taxon>
        <taxon>Chlorophyta</taxon>
        <taxon>Mamiellophyceae</taxon>
        <taxon>Mamiellales</taxon>
        <taxon>Bathycoccaceae</taxon>
        <taxon>Ostreococcus</taxon>
    </lineage>
</organism>
<feature type="region of interest" description="Disordered" evidence="1">
    <location>
        <begin position="27"/>
        <end position="107"/>
    </location>
</feature>
<feature type="region of interest" description="Disordered" evidence="1">
    <location>
        <begin position="191"/>
        <end position="279"/>
    </location>
</feature>
<feature type="compositionally biased region" description="Basic residues" evidence="1">
    <location>
        <begin position="93"/>
        <end position="104"/>
    </location>
</feature>
<sequence>VQAQDDVPHDGARRHVQYLMPGWHQGKVHARGWDPERPSSAQRRQGVSSYLGRVPRNVAAPHRPPQEERRDDHGSQNGLIQENLRPKRCERLGRHRERPSRKPPRQLNVPVVLRRSVEEKVIHRLLERSRKVVRIVIRRDLSALGRLLHLCARVLLRPRSNHRLASLRHRVPHAPERGAYQRVLQQRFRRQGLHRASTRGRSRAHRSSATVRVRPTVSPERDAVEESATRDPARHPARPAPAPVQRGEFFSIDPSAREGVRRRRRRRGRRTIASRPSDA</sequence>
<name>A0A1Y5HYS2_OSTTA</name>
<accession>A0A1Y5HYS2</accession>
<feature type="compositionally biased region" description="Basic and acidic residues" evidence="1">
    <location>
        <begin position="219"/>
        <end position="234"/>
    </location>
</feature>